<gene>
    <name evidence="2" type="ORF">FCM35_KLT12503</name>
</gene>
<comment type="caution">
    <text evidence="2">The sequence shown here is derived from an EMBL/GenBank/DDBJ whole genome shotgun (WGS) entry which is preliminary data.</text>
</comment>
<protein>
    <recommendedName>
        <fullName evidence="4">DUF4378 domain-containing protein</fullName>
    </recommendedName>
</protein>
<name>A0A833V4P3_9POAL</name>
<dbReference type="PANTHER" id="PTHR36885">
    <property type="entry name" value="EXPRESSED PROTEIN"/>
    <property type="match status" value="1"/>
</dbReference>
<keyword evidence="3" id="KW-1185">Reference proteome</keyword>
<evidence type="ECO:0008006" key="4">
    <source>
        <dbReference type="Google" id="ProtNLM"/>
    </source>
</evidence>
<dbReference type="EMBL" id="SWLB01000023">
    <property type="protein sequence ID" value="KAF3323772.1"/>
    <property type="molecule type" value="Genomic_DNA"/>
</dbReference>
<evidence type="ECO:0000313" key="3">
    <source>
        <dbReference type="Proteomes" id="UP000623129"/>
    </source>
</evidence>
<dbReference type="OrthoDB" id="691329at2759"/>
<evidence type="ECO:0000256" key="1">
    <source>
        <dbReference type="SAM" id="MobiDB-lite"/>
    </source>
</evidence>
<sequence length="280" mass="32901">MAHPSSTSSPKARRLYELLEEQQEPFFLDMYLLEKGYSTSFLDEEAPMMCWPGNEKRMLRKFTSSQFKRKRREGFLKRILLSKLAQIKYPKRALDRDDNIKSDQEFEHSERFCEHKMDIKQLSPVSVFDLGSYRSSPASQSEEEKHKPQKTFILDPKIMNIFNKLFETAYTPDFEKTLKPLDQDQFKRKPPPSSVSGYNKERNWDFEGQILSSEEKKEKQSDLLENHIIELEKLRNIIISKDITETPRWKEFISEIKGIAMEIGDAILDDIILDLCSCAL</sequence>
<dbReference type="PANTHER" id="PTHR36885:SF2">
    <property type="entry name" value="DUF4378 DOMAIN-CONTAINING PROTEIN"/>
    <property type="match status" value="1"/>
</dbReference>
<accession>A0A833V4P3</accession>
<dbReference type="Proteomes" id="UP000623129">
    <property type="component" value="Unassembled WGS sequence"/>
</dbReference>
<evidence type="ECO:0000313" key="2">
    <source>
        <dbReference type="EMBL" id="KAF3323772.1"/>
    </source>
</evidence>
<reference evidence="2" key="1">
    <citation type="submission" date="2020-01" db="EMBL/GenBank/DDBJ databases">
        <title>Genome sequence of Kobresia littledalei, the first chromosome-level genome in the family Cyperaceae.</title>
        <authorList>
            <person name="Qu G."/>
        </authorList>
    </citation>
    <scope>NUCLEOTIDE SEQUENCE</scope>
    <source>
        <strain evidence="2">C.B.Clarke</strain>
        <tissue evidence="2">Leaf</tissue>
    </source>
</reference>
<organism evidence="2 3">
    <name type="scientific">Carex littledalei</name>
    <dbReference type="NCBI Taxonomy" id="544730"/>
    <lineage>
        <taxon>Eukaryota</taxon>
        <taxon>Viridiplantae</taxon>
        <taxon>Streptophyta</taxon>
        <taxon>Embryophyta</taxon>
        <taxon>Tracheophyta</taxon>
        <taxon>Spermatophyta</taxon>
        <taxon>Magnoliopsida</taxon>
        <taxon>Liliopsida</taxon>
        <taxon>Poales</taxon>
        <taxon>Cyperaceae</taxon>
        <taxon>Cyperoideae</taxon>
        <taxon>Cariceae</taxon>
        <taxon>Carex</taxon>
        <taxon>Carex subgen. Euthyceras</taxon>
    </lineage>
</organism>
<dbReference type="AlphaFoldDB" id="A0A833V4P3"/>
<feature type="region of interest" description="Disordered" evidence="1">
    <location>
        <begin position="181"/>
        <end position="200"/>
    </location>
</feature>
<proteinExistence type="predicted"/>